<proteinExistence type="predicted"/>
<gene>
    <name evidence="1" type="ordered locus">GYO_4202</name>
</gene>
<dbReference type="HOGENOM" id="CLU_3247462_0_0_9"/>
<sequence>MCYSSQEPPYLYLSYPKNSELKSEMLFNKKDSLCQGCLHIKN</sequence>
<dbReference type="EMBL" id="CP002905">
    <property type="protein sequence ID" value="AEP88765.1"/>
    <property type="molecule type" value="Genomic_DNA"/>
</dbReference>
<dbReference type="KEGG" id="bst:GYO_4202"/>
<name>G4NXZ1_BACS4</name>
<dbReference type="Proteomes" id="UP000002651">
    <property type="component" value="Chromosome"/>
</dbReference>
<dbReference type="AlphaFoldDB" id="G4NXZ1"/>
<keyword evidence="2" id="KW-1185">Reference proteome</keyword>
<protein>
    <submittedName>
        <fullName evidence="1">Uncharacterized protein</fullName>
    </submittedName>
</protein>
<evidence type="ECO:0000313" key="1">
    <source>
        <dbReference type="EMBL" id="AEP88765.1"/>
    </source>
</evidence>
<reference evidence="1 2" key="1">
    <citation type="journal article" date="2012" name="J. Bacteriol.">
        <title>Whole-genome sequences of Bacillus subtilis and close relatives.</title>
        <authorList>
            <person name="Earl A.M."/>
            <person name="Eppinger M."/>
            <person name="Fricke W.F."/>
            <person name="Rosovitz M.J."/>
            <person name="Rasko D.A."/>
            <person name="Daugherty S."/>
            <person name="Losick R."/>
            <person name="Kolter R."/>
            <person name="Ravel J."/>
        </authorList>
    </citation>
    <scope>NUCLEOTIDE SEQUENCE [LARGE SCALE GENOMIC DNA]</scope>
    <source>
        <strain evidence="2">DSM 15029 / JCM 12233 / NBRC 101239 / NRRL B-23049 / TU-B-10</strain>
    </source>
</reference>
<accession>G4NXZ1</accession>
<organism evidence="1 2">
    <name type="scientific">Bacillus spizizenii (strain DSM 15029 / JCM 12233 / NBRC 101239 / NRRL B-23049 / TU-B-10)</name>
    <name type="common">Bacillus subtilis subsp. spizizenii</name>
    <dbReference type="NCBI Taxonomy" id="1052585"/>
    <lineage>
        <taxon>Bacteria</taxon>
        <taxon>Bacillati</taxon>
        <taxon>Bacillota</taxon>
        <taxon>Bacilli</taxon>
        <taxon>Bacillales</taxon>
        <taxon>Bacillaceae</taxon>
        <taxon>Bacillus</taxon>
    </lineage>
</organism>
<evidence type="ECO:0000313" key="2">
    <source>
        <dbReference type="Proteomes" id="UP000002651"/>
    </source>
</evidence>